<dbReference type="PANTHER" id="PTHR31116">
    <property type="entry name" value="OS04G0501200 PROTEIN"/>
    <property type="match status" value="1"/>
</dbReference>
<protein>
    <submittedName>
        <fullName evidence="1">DNA-3-methyladenine glycosylase I</fullName>
    </submittedName>
</protein>
<accession>A0ABQ6TQS6</accession>
<dbReference type="InterPro" id="IPR004597">
    <property type="entry name" value="Tag"/>
</dbReference>
<dbReference type="Proteomes" id="UP000798046">
    <property type="component" value="Unassembled WGS sequence"/>
</dbReference>
<gene>
    <name evidence="1" type="ORF">F6V30_01895</name>
</gene>
<dbReference type="InterPro" id="IPR005019">
    <property type="entry name" value="Adenine_glyco"/>
</dbReference>
<sequence>MEERNVGAREAARTADEPNAPGAGAVIRCAWAGSDPLYQAYHDREWGVPVHDDRVLFEFLTLEGAQAGLSWITILRKREAYRAAFAGFDPEAVARFDENKVAALLANPGIVRNRLKVESTITNARAFLKVQEEFGSFAAYQWGFVDGRPLRNGWGSIKEVPPSTPQSDALSRDLKRRGFRFVGTTICYAHMQAVGMVNDHTVDCFRWRELQEEESWRVR</sequence>
<comment type="caution">
    <text evidence="1">The sequence shown here is derived from an EMBL/GenBank/DDBJ whole genome shotgun (WGS) entry which is preliminary data.</text>
</comment>
<dbReference type="EMBL" id="VZRA01000001">
    <property type="protein sequence ID" value="KAB0671360.1"/>
    <property type="molecule type" value="Genomic_DNA"/>
</dbReference>
<evidence type="ECO:0000313" key="2">
    <source>
        <dbReference type="Proteomes" id="UP000798046"/>
    </source>
</evidence>
<proteinExistence type="predicted"/>
<dbReference type="SUPFAM" id="SSF48150">
    <property type="entry name" value="DNA-glycosylase"/>
    <property type="match status" value="1"/>
</dbReference>
<keyword evidence="2" id="KW-1185">Reference proteome</keyword>
<dbReference type="InterPro" id="IPR011257">
    <property type="entry name" value="DNA_glycosylase"/>
</dbReference>
<dbReference type="PANTHER" id="PTHR31116:SF29">
    <property type="entry name" value="DNA GLYCOSYLASE SUPERFAMILY PROTEIN"/>
    <property type="match status" value="1"/>
</dbReference>
<evidence type="ECO:0000313" key="1">
    <source>
        <dbReference type="EMBL" id="KAB0671360.1"/>
    </source>
</evidence>
<dbReference type="Pfam" id="PF03352">
    <property type="entry name" value="Adenine_glyco"/>
    <property type="match status" value="1"/>
</dbReference>
<organism evidence="1 2">
    <name type="scientific">Oryzomonas sagensis</name>
    <dbReference type="NCBI Taxonomy" id="2603857"/>
    <lineage>
        <taxon>Bacteria</taxon>
        <taxon>Pseudomonadati</taxon>
        <taxon>Thermodesulfobacteriota</taxon>
        <taxon>Desulfuromonadia</taxon>
        <taxon>Geobacterales</taxon>
        <taxon>Geobacteraceae</taxon>
        <taxon>Oryzomonas</taxon>
    </lineage>
</organism>
<dbReference type="NCBIfam" id="TIGR00624">
    <property type="entry name" value="tag"/>
    <property type="match status" value="1"/>
</dbReference>
<dbReference type="Gene3D" id="1.10.340.30">
    <property type="entry name" value="Hypothetical protein, domain 2"/>
    <property type="match status" value="1"/>
</dbReference>
<reference evidence="1 2" key="1">
    <citation type="journal article" date="2020" name="Microorganisms">
        <title>Description of Three Novel Members in the Family Geobacteraceae, Oryzomonas japonicum gen. nov., sp. nov., Oryzomonas sagensis sp. nov., and Oryzomonas ruber sp. nov.</title>
        <authorList>
            <person name="Xu Z."/>
            <person name="Masuda Y."/>
            <person name="Hayakawa C."/>
            <person name="Ushijima N."/>
            <person name="Kawano K."/>
            <person name="Shiratori Y."/>
            <person name="Senoo K."/>
            <person name="Itoh H."/>
        </authorList>
    </citation>
    <scope>NUCLEOTIDE SEQUENCE [LARGE SCALE GENOMIC DNA]</scope>
    <source>
        <strain evidence="1 2">Red100</strain>
    </source>
</reference>
<dbReference type="RefSeq" id="WP_151154824.1">
    <property type="nucleotide sequence ID" value="NZ_VZRA01000001.1"/>
</dbReference>
<name>A0ABQ6TQS6_9BACT</name>